<evidence type="ECO:0000313" key="1">
    <source>
        <dbReference type="EMBL" id="KPJ04157.1"/>
    </source>
</evidence>
<keyword evidence="2" id="KW-1185">Reference proteome</keyword>
<gene>
    <name evidence="1" type="ORF">RR46_07916</name>
</gene>
<organism evidence="1 2">
    <name type="scientific">Papilio xuthus</name>
    <name type="common">Asian swallowtail butterfly</name>
    <dbReference type="NCBI Taxonomy" id="66420"/>
    <lineage>
        <taxon>Eukaryota</taxon>
        <taxon>Metazoa</taxon>
        <taxon>Ecdysozoa</taxon>
        <taxon>Arthropoda</taxon>
        <taxon>Hexapoda</taxon>
        <taxon>Insecta</taxon>
        <taxon>Pterygota</taxon>
        <taxon>Neoptera</taxon>
        <taxon>Endopterygota</taxon>
        <taxon>Lepidoptera</taxon>
        <taxon>Glossata</taxon>
        <taxon>Ditrysia</taxon>
        <taxon>Papilionoidea</taxon>
        <taxon>Papilionidae</taxon>
        <taxon>Papilioninae</taxon>
        <taxon>Papilio</taxon>
    </lineage>
</organism>
<dbReference type="EMBL" id="KQ459053">
    <property type="protein sequence ID" value="KPJ04157.1"/>
    <property type="molecule type" value="Genomic_DNA"/>
</dbReference>
<reference evidence="1 2" key="1">
    <citation type="journal article" date="2015" name="Nat. Commun.">
        <title>Outbred genome sequencing and CRISPR/Cas9 gene editing in butterflies.</title>
        <authorList>
            <person name="Li X."/>
            <person name="Fan D."/>
            <person name="Zhang W."/>
            <person name="Liu G."/>
            <person name="Zhang L."/>
            <person name="Zhao L."/>
            <person name="Fang X."/>
            <person name="Chen L."/>
            <person name="Dong Y."/>
            <person name="Chen Y."/>
            <person name="Ding Y."/>
            <person name="Zhao R."/>
            <person name="Feng M."/>
            <person name="Zhu Y."/>
            <person name="Feng Y."/>
            <person name="Jiang X."/>
            <person name="Zhu D."/>
            <person name="Xiang H."/>
            <person name="Feng X."/>
            <person name="Li S."/>
            <person name="Wang J."/>
            <person name="Zhang G."/>
            <person name="Kronforst M.R."/>
            <person name="Wang W."/>
        </authorList>
    </citation>
    <scope>NUCLEOTIDE SEQUENCE [LARGE SCALE GENOMIC DNA]</scope>
    <source>
        <strain evidence="1">Ya'a_city_454_Px</strain>
        <tissue evidence="1">Whole body</tissue>
    </source>
</reference>
<dbReference type="Proteomes" id="UP000053268">
    <property type="component" value="Unassembled WGS sequence"/>
</dbReference>
<proteinExistence type="predicted"/>
<protein>
    <submittedName>
        <fullName evidence="1">Uncharacterized protein</fullName>
    </submittedName>
</protein>
<sequence length="51" mass="5802">MAAGRFPPRPVSRIRCGRTTTRYINETRRISGVTYIMCGDDSTHSQRTLTN</sequence>
<evidence type="ECO:0000313" key="2">
    <source>
        <dbReference type="Proteomes" id="UP000053268"/>
    </source>
</evidence>
<accession>A0A194QF97</accession>
<name>A0A194QF97_PAPXU</name>
<dbReference type="AlphaFoldDB" id="A0A194QF97"/>